<protein>
    <recommendedName>
        <fullName evidence="1">Heterokaryon incompatibility domain-containing protein</fullName>
    </recommendedName>
</protein>
<evidence type="ECO:0000259" key="1">
    <source>
        <dbReference type="Pfam" id="PF06985"/>
    </source>
</evidence>
<dbReference type="PANTHER" id="PTHR24148">
    <property type="entry name" value="ANKYRIN REPEAT DOMAIN-CONTAINING PROTEIN 39 HOMOLOG-RELATED"/>
    <property type="match status" value="1"/>
</dbReference>
<dbReference type="Proteomes" id="UP001251528">
    <property type="component" value="Unassembled WGS sequence"/>
</dbReference>
<comment type="caution">
    <text evidence="2">The sequence shown here is derived from an EMBL/GenBank/DDBJ whole genome shotgun (WGS) entry which is preliminary data.</text>
</comment>
<dbReference type="Pfam" id="PF06985">
    <property type="entry name" value="HET"/>
    <property type="match status" value="1"/>
</dbReference>
<name>A0AAJ0CRJ4_9HYPO</name>
<sequence length="666" mass="76868">MDNNSNDSTKPLHQIALDHGKSIISLLLDIQSSKLQHQKLLSFVKNLECLRLGSDRQYMSRQSINAFDNHDFVALSYTWEGSKYEDPSTGWYRIQTRDRARYHPSTVRNCILNRVRRYMNNVRIDLLWIDKHCIPQRSCRIICDHRSCIRKQHGLQTMDLVYSLSKHSVALLAKPIKTSDELALLAKVLNGEFISHRKWDHGFSFAKETDRSEVGMAVLLLGEITSDLWWRRGWIFQESYRAGRALTLLIPHYAALEGQKRSYGVDVFGTVNRELCINAVEFSYEATRICMAFKTAKDVTQEESDAIDQVLMTSGRYSVLLGKHESMTPIIVSDIEKRDIESYWDRLAIVANCCQYSVRLDIPRLVQEEQSASLSMLTMCLLNGEILRNDDGCRGSLLQMTVSDLLQAQSFRGFYAPAGSRSLSFNKRCRFINTRLTPNGIFTVGHIWKLDKTIRSCELQGESSWVEEPNGKLSLHERKRLTQLANKFRSLEYSLLEYQLRDYLERDSWICSEDASDLETFVEVYMRSMATELVNAIDCGRDIRLGFLPDPSGKRSPYRAMFIWDNEIGRKKEGYKRRRLQSRSNESCFVFTSSRPESQPSDRHDANDLDRHVSLVVRREGSVREKGSDVPRLYIDRWILGLSFFEGCARIPVVFPWPPGLVEHDS</sequence>
<proteinExistence type="predicted"/>
<evidence type="ECO:0000313" key="3">
    <source>
        <dbReference type="Proteomes" id="UP001251528"/>
    </source>
</evidence>
<keyword evidence="3" id="KW-1185">Reference proteome</keyword>
<dbReference type="AlphaFoldDB" id="A0AAJ0CRJ4"/>
<dbReference type="EMBL" id="JASWJB010000075">
    <property type="protein sequence ID" value="KAK2601579.1"/>
    <property type="molecule type" value="Genomic_DNA"/>
</dbReference>
<accession>A0AAJ0CRJ4</accession>
<dbReference type="PANTHER" id="PTHR24148:SF64">
    <property type="entry name" value="HETEROKARYON INCOMPATIBILITY DOMAIN-CONTAINING PROTEIN"/>
    <property type="match status" value="1"/>
</dbReference>
<organism evidence="2 3">
    <name type="scientific">Conoideocrella luteorostrata</name>
    <dbReference type="NCBI Taxonomy" id="1105319"/>
    <lineage>
        <taxon>Eukaryota</taxon>
        <taxon>Fungi</taxon>
        <taxon>Dikarya</taxon>
        <taxon>Ascomycota</taxon>
        <taxon>Pezizomycotina</taxon>
        <taxon>Sordariomycetes</taxon>
        <taxon>Hypocreomycetidae</taxon>
        <taxon>Hypocreales</taxon>
        <taxon>Clavicipitaceae</taxon>
        <taxon>Conoideocrella</taxon>
    </lineage>
</organism>
<gene>
    <name evidence="2" type="ORF">QQS21_004897</name>
</gene>
<feature type="domain" description="Heterokaryon incompatibility" evidence="1">
    <location>
        <begin position="72"/>
        <end position="238"/>
    </location>
</feature>
<evidence type="ECO:0000313" key="2">
    <source>
        <dbReference type="EMBL" id="KAK2601579.1"/>
    </source>
</evidence>
<dbReference type="InterPro" id="IPR052895">
    <property type="entry name" value="HetReg/Transcr_Mod"/>
</dbReference>
<reference evidence="2" key="1">
    <citation type="submission" date="2023-06" db="EMBL/GenBank/DDBJ databases">
        <title>Conoideocrella luteorostrata (Hypocreales: Clavicipitaceae), a potential biocontrol fungus for elongate hemlock scale in United States Christmas tree production areas.</title>
        <authorList>
            <person name="Barrett H."/>
            <person name="Lovett B."/>
            <person name="Macias A.M."/>
            <person name="Stajich J.E."/>
            <person name="Kasson M.T."/>
        </authorList>
    </citation>
    <scope>NUCLEOTIDE SEQUENCE</scope>
    <source>
        <strain evidence="2">ARSEF 14590</strain>
    </source>
</reference>
<dbReference type="InterPro" id="IPR010730">
    <property type="entry name" value="HET"/>
</dbReference>